<comment type="subcellular location">
    <subcellularLocation>
        <location evidence="1">Membrane</location>
        <topology evidence="1">Multi-pass membrane protein</topology>
    </subcellularLocation>
</comment>
<dbReference type="PANTHER" id="PTHR23502">
    <property type="entry name" value="MAJOR FACILITATOR SUPERFAMILY"/>
    <property type="match status" value="1"/>
</dbReference>
<dbReference type="PANTHER" id="PTHR23502:SF68">
    <property type="entry name" value="MULTIDRUG TRANSPORTER, PUTATIVE (AFU_ORTHOLOGUE AFUA_3G01120)-RELATED"/>
    <property type="match status" value="1"/>
</dbReference>
<evidence type="ECO:0000256" key="3">
    <source>
        <dbReference type="ARBA" id="ARBA00022692"/>
    </source>
</evidence>
<evidence type="ECO:0000256" key="5">
    <source>
        <dbReference type="ARBA" id="ARBA00023136"/>
    </source>
</evidence>
<feature type="transmembrane region" description="Helical" evidence="6">
    <location>
        <begin position="147"/>
        <end position="172"/>
    </location>
</feature>
<dbReference type="PROSITE" id="PS51257">
    <property type="entry name" value="PROKAR_LIPOPROTEIN"/>
    <property type="match status" value="1"/>
</dbReference>
<protein>
    <submittedName>
        <fullName evidence="7">Major facilitator superfamily domain-containing protein</fullName>
    </submittedName>
</protein>
<gene>
    <name evidence="7" type="ORF">BDV23DRAFT_196382</name>
</gene>
<accession>A0A5N7BXY8</accession>
<comment type="similarity">
    <text evidence="2">Belongs to the major facilitator superfamily.</text>
</comment>
<organism evidence="7">
    <name type="scientific">Petromyces alliaceus</name>
    <name type="common">Aspergillus alliaceus</name>
    <dbReference type="NCBI Taxonomy" id="209559"/>
    <lineage>
        <taxon>Eukaryota</taxon>
        <taxon>Fungi</taxon>
        <taxon>Dikarya</taxon>
        <taxon>Ascomycota</taxon>
        <taxon>Pezizomycotina</taxon>
        <taxon>Eurotiomycetes</taxon>
        <taxon>Eurotiomycetidae</taxon>
        <taxon>Eurotiales</taxon>
        <taxon>Aspergillaceae</taxon>
        <taxon>Aspergillus</taxon>
        <taxon>Aspergillus subgen. Circumdati</taxon>
    </lineage>
</organism>
<dbReference type="InterPro" id="IPR011701">
    <property type="entry name" value="MFS"/>
</dbReference>
<proteinExistence type="inferred from homology"/>
<keyword evidence="5 6" id="KW-0472">Membrane</keyword>
<dbReference type="GO" id="GO:0022857">
    <property type="term" value="F:transmembrane transporter activity"/>
    <property type="evidence" value="ECO:0007669"/>
    <property type="project" value="InterPro"/>
</dbReference>
<dbReference type="Gene3D" id="1.20.1250.20">
    <property type="entry name" value="MFS general substrate transporter like domains"/>
    <property type="match status" value="1"/>
</dbReference>
<dbReference type="OrthoDB" id="5296287at2759"/>
<keyword evidence="4 6" id="KW-1133">Transmembrane helix</keyword>
<evidence type="ECO:0000256" key="2">
    <source>
        <dbReference type="ARBA" id="ARBA00008335"/>
    </source>
</evidence>
<evidence type="ECO:0000256" key="6">
    <source>
        <dbReference type="SAM" id="Phobius"/>
    </source>
</evidence>
<sequence>MSEVVGRRIIYNRANIGFCAFTVGCAWTPSLPGLVILRFLQGCSASCSLNNAGGTISDLVPIHRRGLAMSMYSAGWRWVFWLWLILNGTMGIFCAFTYTETYAPVILKRKAKTLRQKTGNQALYANGQRQLPANTVLKRAITRPVKMFLFCSVVTGLAVYNAVIYGFTYLLFSTFSVVLEDQYGFNQGRLGMVYLGLTIGFLVSLSLARVVNDKTHARLSKKQGSSKTRIPFNVYMIDAYTKYAANAITAGNILRSLSAALLPLVGASLYNNLGYGWGNFLLAFVSLALGAMCLLFRKYGEEWRREFSIQLH</sequence>
<evidence type="ECO:0000256" key="4">
    <source>
        <dbReference type="ARBA" id="ARBA00022989"/>
    </source>
</evidence>
<feature type="transmembrane region" description="Helical" evidence="6">
    <location>
        <begin position="274"/>
        <end position="296"/>
    </location>
</feature>
<dbReference type="Pfam" id="PF07690">
    <property type="entry name" value="MFS_1"/>
    <property type="match status" value="1"/>
</dbReference>
<dbReference type="AlphaFoldDB" id="A0A5N7BXY8"/>
<dbReference type="GO" id="GO:0005886">
    <property type="term" value="C:plasma membrane"/>
    <property type="evidence" value="ECO:0007669"/>
    <property type="project" value="UniProtKB-SubCell"/>
</dbReference>
<feature type="transmembrane region" description="Helical" evidence="6">
    <location>
        <begin position="78"/>
        <end position="99"/>
    </location>
</feature>
<feature type="transmembrane region" description="Helical" evidence="6">
    <location>
        <begin position="232"/>
        <end position="254"/>
    </location>
</feature>
<name>A0A5N7BXY8_PETAA</name>
<evidence type="ECO:0000256" key="1">
    <source>
        <dbReference type="ARBA" id="ARBA00004141"/>
    </source>
</evidence>
<dbReference type="SUPFAM" id="SSF103473">
    <property type="entry name" value="MFS general substrate transporter"/>
    <property type="match status" value="1"/>
</dbReference>
<dbReference type="EMBL" id="ML735310">
    <property type="protein sequence ID" value="KAE8386523.1"/>
    <property type="molecule type" value="Genomic_DNA"/>
</dbReference>
<keyword evidence="3 6" id="KW-0812">Transmembrane</keyword>
<feature type="transmembrane region" description="Helical" evidence="6">
    <location>
        <begin position="192"/>
        <end position="211"/>
    </location>
</feature>
<reference evidence="7" key="1">
    <citation type="submission" date="2019-04" db="EMBL/GenBank/DDBJ databases">
        <title>Friends and foes A comparative genomics studyof 23 Aspergillus species from section Flavi.</title>
        <authorList>
            <consortium name="DOE Joint Genome Institute"/>
            <person name="Kjaerbolling I."/>
            <person name="Vesth T."/>
            <person name="Frisvad J.C."/>
            <person name="Nybo J.L."/>
            <person name="Theobald S."/>
            <person name="Kildgaard S."/>
            <person name="Isbrandt T."/>
            <person name="Kuo A."/>
            <person name="Sato A."/>
            <person name="Lyhne E.K."/>
            <person name="Kogle M.E."/>
            <person name="Wiebenga A."/>
            <person name="Kun R.S."/>
            <person name="Lubbers R.J."/>
            <person name="Makela M.R."/>
            <person name="Barry K."/>
            <person name="Chovatia M."/>
            <person name="Clum A."/>
            <person name="Daum C."/>
            <person name="Haridas S."/>
            <person name="He G."/>
            <person name="LaButti K."/>
            <person name="Lipzen A."/>
            <person name="Mondo S."/>
            <person name="Riley R."/>
            <person name="Salamov A."/>
            <person name="Simmons B.A."/>
            <person name="Magnuson J.K."/>
            <person name="Henrissat B."/>
            <person name="Mortensen U.H."/>
            <person name="Larsen T.O."/>
            <person name="Devries R.P."/>
            <person name="Grigoriev I.V."/>
            <person name="Machida M."/>
            <person name="Baker S.E."/>
            <person name="Andersen M.R."/>
        </authorList>
    </citation>
    <scope>NUCLEOTIDE SEQUENCE [LARGE SCALE GENOMIC DNA]</scope>
    <source>
        <strain evidence="7">IBT 14317</strain>
    </source>
</reference>
<evidence type="ECO:0000313" key="7">
    <source>
        <dbReference type="EMBL" id="KAE8386523.1"/>
    </source>
</evidence>
<dbReference type="Proteomes" id="UP000326877">
    <property type="component" value="Unassembled WGS sequence"/>
</dbReference>
<dbReference type="InterPro" id="IPR036259">
    <property type="entry name" value="MFS_trans_sf"/>
</dbReference>